<reference evidence="2" key="1">
    <citation type="submission" date="2019-07" db="EMBL/GenBank/DDBJ databases">
        <title>Toxilogical consequences of a new and cryptic species of cyanobacteria (Komarekiella delphini-convector) recovered from the epidermis of a bottlenose dolphin and 1500 ft. in the air.</title>
        <authorList>
            <person name="Brown A.O."/>
            <person name="Dvorak P."/>
            <person name="Villanueva C.D."/>
            <person name="Foss A.J."/>
            <person name="Garvey A.D."/>
            <person name="Gibson Q.A."/>
            <person name="Johansen J.R."/>
            <person name="Casamatta D.A."/>
        </authorList>
    </citation>
    <scope>NUCLEOTIDE SEQUENCE</scope>
    <source>
        <strain evidence="2">SJRDD-AB1</strain>
    </source>
</reference>
<evidence type="ECO:0000313" key="2">
    <source>
        <dbReference type="EMBL" id="MBD6619975.1"/>
    </source>
</evidence>
<keyword evidence="3" id="KW-1185">Reference proteome</keyword>
<protein>
    <submittedName>
        <fullName evidence="2">PEP-CTERM sorting domain-containing protein</fullName>
    </submittedName>
</protein>
<evidence type="ECO:0000313" key="3">
    <source>
        <dbReference type="Proteomes" id="UP001165986"/>
    </source>
</evidence>
<dbReference type="Proteomes" id="UP001165986">
    <property type="component" value="Unassembled WGS sequence"/>
</dbReference>
<name>A0AA40T3H3_9NOST</name>
<accession>A0AA40T3H3</accession>
<dbReference type="EMBL" id="VJXY01000052">
    <property type="protein sequence ID" value="MBD6619975.1"/>
    <property type="molecule type" value="Genomic_DNA"/>
</dbReference>
<proteinExistence type="predicted"/>
<dbReference type="RefSeq" id="WP_191761176.1">
    <property type="nucleotide sequence ID" value="NZ_VJXY01000052.1"/>
</dbReference>
<dbReference type="AlphaFoldDB" id="A0AA40T3H3"/>
<organism evidence="2 3">
    <name type="scientific">Komarekiella delphini-convector SJRDD-AB1</name>
    <dbReference type="NCBI Taxonomy" id="2593771"/>
    <lineage>
        <taxon>Bacteria</taxon>
        <taxon>Bacillati</taxon>
        <taxon>Cyanobacteriota</taxon>
        <taxon>Cyanophyceae</taxon>
        <taxon>Nostocales</taxon>
        <taxon>Nostocaceae</taxon>
        <taxon>Komarekiella</taxon>
        <taxon>Komarekiella delphini-convector</taxon>
    </lineage>
</organism>
<keyword evidence="1" id="KW-0732">Signal</keyword>
<feature type="chain" id="PRO_5041394649" evidence="1">
    <location>
        <begin position="27"/>
        <end position="237"/>
    </location>
</feature>
<comment type="caution">
    <text evidence="2">The sequence shown here is derived from an EMBL/GenBank/DDBJ whole genome shotgun (WGS) entry which is preliminary data.</text>
</comment>
<evidence type="ECO:0000256" key="1">
    <source>
        <dbReference type="SAM" id="SignalP"/>
    </source>
</evidence>
<gene>
    <name evidence="2" type="ORF">FNW02_30295</name>
</gene>
<feature type="signal peptide" evidence="1">
    <location>
        <begin position="1"/>
        <end position="26"/>
    </location>
</feature>
<sequence length="237" mass="24710">MSTLKNLSFALVGATVIFMGANPAGAVSLTQGGSTPVAGEGQYTNIQGAQTINFNDGVAPSSGVVTYSATNGIVEGSVSGQYATPFNNTSKYLTISPTGEKVDDKDFAGNSGDVTINFAQNLDYFGFYWGSIDTYNFVDVYSGGTLLKTFNGADVPGAPANGEQSGSTNNVYINLLADTTKGETFDKVVLRSTGRAFETDNHSYRLASVPESSSTLGLLAFGILSAGSFMKRKSKTA</sequence>